<gene>
    <name evidence="1" type="ORF">PsPhLittlefix_gp16</name>
</gene>
<sequence length="236" mass="26525">MTEVTETPVVEEVEQTELDKLKEYATGLGIEFHPNIGLEKLKERIDAAFPAPAVVQETPVEEPVEEIPAPSALINEQTPLITKEALEQAVADTKLASDLATTVLAAAVQETKEAKRYRLRKEATKLVRVNVMNMNPFRKEWEGDTYCVGNGVIGTIKRYVPFNTDWHVEQALLNVMEERKCQIFTTRKDRQTGQEVKTPRTIKELQIAILPPLTEKELKELAQRQAMAAGTQADED</sequence>
<protein>
    <submittedName>
        <fullName evidence="1">Uncharacterized protein</fullName>
    </submittedName>
</protein>
<evidence type="ECO:0000313" key="2">
    <source>
        <dbReference type="Proteomes" id="UP000240903"/>
    </source>
</evidence>
<keyword evidence="2" id="KW-1185">Reference proteome</keyword>
<name>A0A2K9VHJ9_9CAUD</name>
<proteinExistence type="predicted"/>
<dbReference type="Proteomes" id="UP000240903">
    <property type="component" value="Segment"/>
</dbReference>
<reference evidence="2" key="1">
    <citation type="submission" date="2018-01" db="EMBL/GenBank/DDBJ databases">
        <title>Pseudomonas phages infecting Pseudomonas sp. isolated from Prunus avium.</title>
        <authorList>
            <person name="Colberg O."/>
            <person name="Carstens A.B."/>
            <person name="Kot W."/>
            <person name="Hansen L.H."/>
        </authorList>
    </citation>
    <scope>NUCLEOTIDE SEQUENCE [LARGE SCALE GENOMIC DNA]</scope>
</reference>
<accession>A0A2K9VHJ9</accession>
<evidence type="ECO:0000313" key="1">
    <source>
        <dbReference type="EMBL" id="AUV61831.1"/>
    </source>
</evidence>
<organism evidence="1 2">
    <name type="scientific">Pseudomonas phage Littlefix</name>
    <dbReference type="NCBI Taxonomy" id="2079289"/>
    <lineage>
        <taxon>Viruses</taxon>
        <taxon>Duplodnaviria</taxon>
        <taxon>Heunggongvirae</taxon>
        <taxon>Uroviricota</taxon>
        <taxon>Caudoviricetes</taxon>
        <taxon>Schitoviridae</taxon>
        <taxon>Littlefixvirus</taxon>
        <taxon>Littlefixvirus littlefix</taxon>
    </lineage>
</organism>
<dbReference type="EMBL" id="MG775260">
    <property type="protein sequence ID" value="AUV61831.1"/>
    <property type="molecule type" value="Genomic_DNA"/>
</dbReference>